<keyword evidence="4" id="KW-1185">Reference proteome</keyword>
<dbReference type="InterPro" id="IPR001810">
    <property type="entry name" value="F-box_dom"/>
</dbReference>
<gene>
    <name evidence="3" type="ORF">ILUMI_05239</name>
</gene>
<comment type="caution">
    <text evidence="3">The sequence shown here is derived from an EMBL/GenBank/DDBJ whole genome shotgun (WGS) entry which is preliminary data.</text>
</comment>
<dbReference type="Gene3D" id="2.60.120.260">
    <property type="entry name" value="Galactose-binding domain-like"/>
    <property type="match status" value="1"/>
</dbReference>
<dbReference type="Gene3D" id="1.20.1280.50">
    <property type="match status" value="1"/>
</dbReference>
<dbReference type="Pfam" id="PF04300">
    <property type="entry name" value="FBA"/>
    <property type="match status" value="1"/>
</dbReference>
<dbReference type="OrthoDB" id="1107553at2759"/>
<dbReference type="Pfam" id="PF12937">
    <property type="entry name" value="F-box-like"/>
    <property type="match status" value="1"/>
</dbReference>
<sequence>MEILDLKTPYAIQNYVKNTKNGLYLNNMYIPEEIILHILTFVDPKELLKCSLVCHNWNRFIKSYTLWSTLYRRKYHDKPKQLPWYLFYCLFNTNYFNNLLKNGNGEMDLSYWRILHNGKCIIEDPPRGAHPLPLHVPEFNNQGGCFATHNGNYWKMQNINLGKNSFFHYITNRYKPHIYLSEWTACKYDCGCIYTLRCGLVRSGTCDLYRRKAGAVHHVNVKEGSKWEKVEIIITEYPNDIEELIFEHEAHDINEYRTYDSGGKVAGCVLKFLFDSIEPLPTDKNGIDKYKMFSELKYDTNGKKQTQEKRIDTTVIRGSYYQEFKFVNILD</sequence>
<dbReference type="SMART" id="SM01198">
    <property type="entry name" value="FBA"/>
    <property type="match status" value="1"/>
</dbReference>
<dbReference type="InterPro" id="IPR039752">
    <property type="entry name" value="F-box_only"/>
</dbReference>
<dbReference type="PROSITE" id="PS51114">
    <property type="entry name" value="FBA"/>
    <property type="match status" value="1"/>
</dbReference>
<organism evidence="3 4">
    <name type="scientific">Ignelater luminosus</name>
    <name type="common">Cucubano</name>
    <name type="synonym">Pyrophorus luminosus</name>
    <dbReference type="NCBI Taxonomy" id="2038154"/>
    <lineage>
        <taxon>Eukaryota</taxon>
        <taxon>Metazoa</taxon>
        <taxon>Ecdysozoa</taxon>
        <taxon>Arthropoda</taxon>
        <taxon>Hexapoda</taxon>
        <taxon>Insecta</taxon>
        <taxon>Pterygota</taxon>
        <taxon>Neoptera</taxon>
        <taxon>Endopterygota</taxon>
        <taxon>Coleoptera</taxon>
        <taxon>Polyphaga</taxon>
        <taxon>Elateriformia</taxon>
        <taxon>Elateroidea</taxon>
        <taxon>Elateridae</taxon>
        <taxon>Agrypninae</taxon>
        <taxon>Pyrophorini</taxon>
        <taxon>Ignelater</taxon>
    </lineage>
</organism>
<dbReference type="GO" id="GO:0006516">
    <property type="term" value="P:glycoprotein catabolic process"/>
    <property type="evidence" value="ECO:0007669"/>
    <property type="project" value="TreeGrafter"/>
</dbReference>
<dbReference type="SUPFAM" id="SSF81383">
    <property type="entry name" value="F-box domain"/>
    <property type="match status" value="1"/>
</dbReference>
<evidence type="ECO:0000259" key="2">
    <source>
        <dbReference type="PROSITE" id="PS51114"/>
    </source>
</evidence>
<dbReference type="PANTHER" id="PTHR12125">
    <property type="entry name" value="F-BOX ONLY PROTEIN 6-LIKE PROTEIN"/>
    <property type="match status" value="1"/>
</dbReference>
<dbReference type="AlphaFoldDB" id="A0A8K0GDR8"/>
<dbReference type="GO" id="GO:0031146">
    <property type="term" value="P:SCF-dependent proteasomal ubiquitin-dependent protein catabolic process"/>
    <property type="evidence" value="ECO:0007669"/>
    <property type="project" value="TreeGrafter"/>
</dbReference>
<dbReference type="InterPro" id="IPR007397">
    <property type="entry name" value="F-box-assoc_dom"/>
</dbReference>
<feature type="domain" description="F-box" evidence="1">
    <location>
        <begin position="24"/>
        <end position="70"/>
    </location>
</feature>
<accession>A0A8K0GDR8</accession>
<name>A0A8K0GDR8_IGNLU</name>
<dbReference type="GO" id="GO:0061630">
    <property type="term" value="F:ubiquitin protein ligase activity"/>
    <property type="evidence" value="ECO:0007669"/>
    <property type="project" value="TreeGrafter"/>
</dbReference>
<dbReference type="PANTHER" id="PTHR12125:SF5">
    <property type="entry name" value="F-BOX DOMAIN-CONTAINING PROTEIN"/>
    <property type="match status" value="1"/>
</dbReference>
<proteinExistence type="predicted"/>
<dbReference type="PROSITE" id="PS50181">
    <property type="entry name" value="FBOX"/>
    <property type="match status" value="1"/>
</dbReference>
<feature type="domain" description="FBA" evidence="2">
    <location>
        <begin position="88"/>
        <end position="273"/>
    </location>
</feature>
<dbReference type="GO" id="GO:0019005">
    <property type="term" value="C:SCF ubiquitin ligase complex"/>
    <property type="evidence" value="ECO:0007669"/>
    <property type="project" value="TreeGrafter"/>
</dbReference>
<dbReference type="InterPro" id="IPR036047">
    <property type="entry name" value="F-box-like_dom_sf"/>
</dbReference>
<dbReference type="SMART" id="SM00256">
    <property type="entry name" value="FBOX"/>
    <property type="match status" value="1"/>
</dbReference>
<reference evidence="3" key="1">
    <citation type="submission" date="2019-08" db="EMBL/GenBank/DDBJ databases">
        <title>The genome of the North American firefly Photinus pyralis.</title>
        <authorList>
            <consortium name="Photinus pyralis genome working group"/>
            <person name="Fallon T.R."/>
            <person name="Sander Lower S.E."/>
            <person name="Weng J.-K."/>
        </authorList>
    </citation>
    <scope>NUCLEOTIDE SEQUENCE</scope>
    <source>
        <strain evidence="3">TRF0915ILg1</strain>
        <tissue evidence="3">Whole body</tissue>
    </source>
</reference>
<evidence type="ECO:0008006" key="5">
    <source>
        <dbReference type="Google" id="ProtNLM"/>
    </source>
</evidence>
<dbReference type="EMBL" id="VTPC01001935">
    <property type="protein sequence ID" value="KAF2900945.1"/>
    <property type="molecule type" value="Genomic_DNA"/>
</dbReference>
<dbReference type="GO" id="GO:0036503">
    <property type="term" value="P:ERAD pathway"/>
    <property type="evidence" value="ECO:0007669"/>
    <property type="project" value="TreeGrafter"/>
</dbReference>
<evidence type="ECO:0000313" key="3">
    <source>
        <dbReference type="EMBL" id="KAF2900945.1"/>
    </source>
</evidence>
<dbReference type="GO" id="GO:0005737">
    <property type="term" value="C:cytoplasm"/>
    <property type="evidence" value="ECO:0007669"/>
    <property type="project" value="TreeGrafter"/>
</dbReference>
<evidence type="ECO:0000259" key="1">
    <source>
        <dbReference type="PROSITE" id="PS50181"/>
    </source>
</evidence>
<dbReference type="Proteomes" id="UP000801492">
    <property type="component" value="Unassembled WGS sequence"/>
</dbReference>
<dbReference type="SUPFAM" id="SSF49785">
    <property type="entry name" value="Galactose-binding domain-like"/>
    <property type="match status" value="1"/>
</dbReference>
<protein>
    <recommendedName>
        <fullName evidence="5">F-box domain-containing protein</fullName>
    </recommendedName>
</protein>
<evidence type="ECO:0000313" key="4">
    <source>
        <dbReference type="Proteomes" id="UP000801492"/>
    </source>
</evidence>
<dbReference type="InterPro" id="IPR008979">
    <property type="entry name" value="Galactose-bd-like_sf"/>
</dbReference>